<dbReference type="InterPro" id="IPR032675">
    <property type="entry name" value="LRR_dom_sf"/>
</dbReference>
<dbReference type="SUPFAM" id="SSF81383">
    <property type="entry name" value="F-box domain"/>
    <property type="match status" value="1"/>
</dbReference>
<dbReference type="PANTHER" id="PTHR34145:SF38">
    <property type="entry name" value="EXPRESSED PROTEIN"/>
    <property type="match status" value="1"/>
</dbReference>
<dbReference type="AlphaFoldDB" id="A0A0D9Z402"/>
<dbReference type="SUPFAM" id="SSF52058">
    <property type="entry name" value="L domain-like"/>
    <property type="match status" value="1"/>
</dbReference>
<dbReference type="PANTHER" id="PTHR34145">
    <property type="entry name" value="OS02G0105600 PROTEIN"/>
    <property type="match status" value="1"/>
</dbReference>
<evidence type="ECO:0000256" key="1">
    <source>
        <dbReference type="SAM" id="MobiDB-lite"/>
    </source>
</evidence>
<evidence type="ECO:0000313" key="5">
    <source>
        <dbReference type="Proteomes" id="UP000026961"/>
    </source>
</evidence>
<sequence>MGLLGLNRLMSVQREQRCRQIEANRLLASTDKRKGSPCKQDNSRCSKRERYSQPDLPEDIWRLIHSLLSLQDAARAACVSRAFLCLWRCRPHLTFSLQTLGLSKMACKKGGIARDYNKKVDRILKKHSGTGMKKFEIEFYGPSNANTYYHLNNWLEIAITSGIEELTLRLTPDVTKYNFPCSLLSDGRGDLIQSLHLSHCSFRPTVEVVSLRSLTSLDLCLVRITDRELGILLSNSLVLEKLGIKYCDKINCLKISCVLERLSSLEVFECYSLQMVESKSPNLCSFCFGGEQVQFSIGEPLQMKNLQVIFPNSISFGRAELPFSMPNLETLNISSRCEMSHTPTAPGKFLHLRYLSITFAGWRFSRAYDYFSLVSFLDASPLLETFILCILQKGKHDLTLRDPIYPRQMSERQHDSLKNVKINGFSSTKSLVELTCHILQNTTSLECLTLDTTRIEFRCSDSSVDVCLPSDRDAIKGAHKALLAIRTYIEGIVPATVKFSVLEPCRRCYAW</sequence>
<feature type="region of interest" description="Disordered" evidence="1">
    <location>
        <begin position="32"/>
        <end position="51"/>
    </location>
</feature>
<dbReference type="InterPro" id="IPR055357">
    <property type="entry name" value="LRR_At1g61320_AtMIF1"/>
</dbReference>
<keyword evidence="5" id="KW-1185">Reference proteome</keyword>
<evidence type="ECO:0008006" key="6">
    <source>
        <dbReference type="Google" id="ProtNLM"/>
    </source>
</evidence>
<dbReference type="InterPro" id="IPR053772">
    <property type="entry name" value="At1g61320/At1g61330-like"/>
</dbReference>
<reference evidence="4" key="2">
    <citation type="submission" date="2018-05" db="EMBL/GenBank/DDBJ databases">
        <title>OgluRS3 (Oryza glumaepatula Reference Sequence Version 3).</title>
        <authorList>
            <person name="Zhang J."/>
            <person name="Kudrna D."/>
            <person name="Lee S."/>
            <person name="Talag J."/>
            <person name="Welchert J."/>
            <person name="Wing R.A."/>
        </authorList>
    </citation>
    <scope>NUCLEOTIDE SEQUENCE [LARGE SCALE GENOMIC DNA]</scope>
</reference>
<dbReference type="InterPro" id="IPR001810">
    <property type="entry name" value="F-box_dom"/>
</dbReference>
<dbReference type="Gene3D" id="3.80.10.10">
    <property type="entry name" value="Ribonuclease Inhibitor"/>
    <property type="match status" value="1"/>
</dbReference>
<protein>
    <recommendedName>
        <fullName evidence="6">F-box domain-containing protein</fullName>
    </recommendedName>
</protein>
<dbReference type="Pfam" id="PF23622">
    <property type="entry name" value="LRR_At1g61320_AtMIF1"/>
    <property type="match status" value="1"/>
</dbReference>
<feature type="domain" description="F-box" evidence="2">
    <location>
        <begin position="55"/>
        <end position="88"/>
    </location>
</feature>
<dbReference type="STRING" id="40148.A0A0D9Z402"/>
<dbReference type="EnsemblPlants" id="OGLUM03G08630.1">
    <property type="protein sequence ID" value="OGLUM03G08630.1"/>
    <property type="gene ID" value="OGLUM03G08630"/>
</dbReference>
<organism evidence="4">
    <name type="scientific">Oryza glumipatula</name>
    <dbReference type="NCBI Taxonomy" id="40148"/>
    <lineage>
        <taxon>Eukaryota</taxon>
        <taxon>Viridiplantae</taxon>
        <taxon>Streptophyta</taxon>
        <taxon>Embryophyta</taxon>
        <taxon>Tracheophyta</taxon>
        <taxon>Spermatophyta</taxon>
        <taxon>Magnoliopsida</taxon>
        <taxon>Liliopsida</taxon>
        <taxon>Poales</taxon>
        <taxon>Poaceae</taxon>
        <taxon>BOP clade</taxon>
        <taxon>Oryzoideae</taxon>
        <taxon>Oryzeae</taxon>
        <taxon>Oryzinae</taxon>
        <taxon>Oryza</taxon>
    </lineage>
</organism>
<dbReference type="HOGENOM" id="CLU_010721_4_1_1"/>
<dbReference type="Pfam" id="PF00646">
    <property type="entry name" value="F-box"/>
    <property type="match status" value="1"/>
</dbReference>
<feature type="domain" description="At1g61320/AtMIF1 LRR" evidence="3">
    <location>
        <begin position="123"/>
        <end position="505"/>
    </location>
</feature>
<feature type="compositionally biased region" description="Basic and acidic residues" evidence="1">
    <location>
        <begin position="41"/>
        <end position="51"/>
    </location>
</feature>
<proteinExistence type="predicted"/>
<evidence type="ECO:0000259" key="2">
    <source>
        <dbReference type="Pfam" id="PF00646"/>
    </source>
</evidence>
<reference evidence="4" key="1">
    <citation type="submission" date="2015-04" db="UniProtKB">
        <authorList>
            <consortium name="EnsemblPlants"/>
        </authorList>
    </citation>
    <scope>IDENTIFICATION</scope>
</reference>
<dbReference type="Gramene" id="OGLUM03G08630.1">
    <property type="protein sequence ID" value="OGLUM03G08630.1"/>
    <property type="gene ID" value="OGLUM03G08630"/>
</dbReference>
<accession>A0A0D9Z402</accession>
<dbReference type="Proteomes" id="UP000026961">
    <property type="component" value="Chromosome 3"/>
</dbReference>
<name>A0A0D9Z402_9ORYZ</name>
<dbReference type="InterPro" id="IPR036047">
    <property type="entry name" value="F-box-like_dom_sf"/>
</dbReference>
<evidence type="ECO:0000259" key="3">
    <source>
        <dbReference type="Pfam" id="PF23622"/>
    </source>
</evidence>
<evidence type="ECO:0000313" key="4">
    <source>
        <dbReference type="EnsemblPlants" id="OGLUM03G08630.1"/>
    </source>
</evidence>